<keyword evidence="2" id="KW-0812">Transmembrane</keyword>
<dbReference type="AlphaFoldDB" id="A0A8I1FL80"/>
<feature type="transmembrane region" description="Helical" evidence="2">
    <location>
        <begin position="231"/>
        <end position="253"/>
    </location>
</feature>
<protein>
    <submittedName>
        <fullName evidence="3">ECF transporter S component</fullName>
    </submittedName>
</protein>
<evidence type="ECO:0000256" key="1">
    <source>
        <dbReference type="SAM" id="Coils"/>
    </source>
</evidence>
<dbReference type="Proteomes" id="UP000658390">
    <property type="component" value="Unassembled WGS sequence"/>
</dbReference>
<feature type="transmembrane region" description="Helical" evidence="2">
    <location>
        <begin position="193"/>
        <end position="219"/>
    </location>
</feature>
<sequence>MSFLKSITGGIKALFSSQEYEGSEPLLPKIDPEKLKKELRILEIAQAHGAAGIPAFNDTQLTDVEHQIRGTLGKKRETTVKYGQQVIQQIQQRMDSIDITAQKNQTLNQGKEFEHIANQILSAQDGRLAEAEREAKSKKNLLDAFRIQNRLPDIEAERISSDGKLLKIAVLATCCVVEGFVNANFFASGMAGGLVGGFLLAFTLSFANIIVCFVAGQLYTNKNHVKVGRILYGYLSGLIGLFFTIGLGIFVAYCRYALPLMEDEAQSPLALILQSIQSHVIPFQDFESCALFAVTIICGVFAIYEGYFYTDCYPGYAKVFSAYAKSQRRYTALVANLRKSLENQKTQTLQIIDESVKKAEADVKALKFNMGQKSIIKKRVTETLVMADETLKALTQYYRYENRLKRPQNSPRPNYFDQPIEFPDLEMPDFTIDRDEARLTTQERLLSEMIENIVPIRGQILSSFNSKFDQLQPLQSSI</sequence>
<name>A0A8I1FL80_9PSED</name>
<proteinExistence type="predicted"/>
<reference evidence="3" key="1">
    <citation type="submission" date="2020-12" db="EMBL/GenBank/DDBJ databases">
        <title>Antibiotic resistance and phylogeny of Pseudomonas spp. isolated over three decades from chicken meat in the Norwegian food chain.</title>
        <authorList>
            <person name="Moen B."/>
        </authorList>
    </citation>
    <scope>NUCLEOTIDE SEQUENCE</scope>
    <source>
        <strain evidence="3">MF6762</strain>
    </source>
</reference>
<evidence type="ECO:0000313" key="4">
    <source>
        <dbReference type="Proteomes" id="UP000658390"/>
    </source>
</evidence>
<evidence type="ECO:0000313" key="3">
    <source>
        <dbReference type="EMBL" id="MBJ2256386.1"/>
    </source>
</evidence>
<dbReference type="EMBL" id="JAEKCZ010000005">
    <property type="protein sequence ID" value="MBJ2256386.1"/>
    <property type="molecule type" value="Genomic_DNA"/>
</dbReference>
<accession>A0A8I1FL80</accession>
<evidence type="ECO:0000256" key="2">
    <source>
        <dbReference type="SAM" id="Phobius"/>
    </source>
</evidence>
<organism evidence="3 4">
    <name type="scientific">Pseudomonas psychrophila</name>
    <dbReference type="NCBI Taxonomy" id="122355"/>
    <lineage>
        <taxon>Bacteria</taxon>
        <taxon>Pseudomonadati</taxon>
        <taxon>Pseudomonadota</taxon>
        <taxon>Gammaproteobacteria</taxon>
        <taxon>Pseudomonadales</taxon>
        <taxon>Pseudomonadaceae</taxon>
        <taxon>Pseudomonas</taxon>
    </lineage>
</organism>
<comment type="caution">
    <text evidence="3">The sequence shown here is derived from an EMBL/GenBank/DDBJ whole genome shotgun (WGS) entry which is preliminary data.</text>
</comment>
<gene>
    <name evidence="3" type="ORF">JFT45_07645</name>
</gene>
<keyword evidence="2" id="KW-0472">Membrane</keyword>
<keyword evidence="2" id="KW-1133">Transmembrane helix</keyword>
<dbReference type="RefSeq" id="WP_130871461.1">
    <property type="nucleotide sequence ID" value="NZ_JAEKCZ010000005.1"/>
</dbReference>
<feature type="coiled-coil region" evidence="1">
    <location>
        <begin position="121"/>
        <end position="148"/>
    </location>
</feature>
<keyword evidence="1" id="KW-0175">Coiled coil</keyword>